<reference evidence="2" key="1">
    <citation type="submission" date="2025-08" db="UniProtKB">
        <authorList>
            <consortium name="RefSeq"/>
        </authorList>
    </citation>
    <scope>IDENTIFICATION</scope>
</reference>
<dbReference type="RefSeq" id="XP_029634910.1">
    <property type="nucleotide sequence ID" value="XM_029779050.1"/>
</dbReference>
<evidence type="ECO:0000313" key="1">
    <source>
        <dbReference type="Proteomes" id="UP000515154"/>
    </source>
</evidence>
<name>A0A6P7S9Q3_9MOLL</name>
<dbReference type="AlphaFoldDB" id="A0A6P7S9Q3"/>
<sequence length="195" mass="23072">MTHYNTKKQAVLERLSEFKSKIFYLSDISKTVNLLNLELQVPTSECIAAYITHLEGLHVDFERRYNDLLKMDYPLWFVDQQNHEPGDENFELAEMLLDLKENMKLRRRVAKEGVFAYISIKESYPNIFRHVEASIISFPTTWMVESAFSAVVDNLSKKRNKLDVNSRGTIRLRLNEFIKIDYDILCHKHQYQARH</sequence>
<gene>
    <name evidence="2" type="primary">LOC115210449</name>
</gene>
<dbReference type="PANTHER" id="PTHR45913">
    <property type="entry name" value="EPM2A-INTERACTING PROTEIN 1"/>
    <property type="match status" value="1"/>
</dbReference>
<accession>A0A6P7S9Q3</accession>
<dbReference type="Proteomes" id="UP000515154">
    <property type="component" value="Linkage group LG4"/>
</dbReference>
<dbReference type="PANTHER" id="PTHR45913:SF5">
    <property type="entry name" value="GENERAL TRANSCRIPTION FACTOR II-I REPEAT DOMAIN-CONTAINING PROTEIN 2A-LIKE PROTEIN"/>
    <property type="match status" value="1"/>
</dbReference>
<dbReference type="KEGG" id="osn:115210449"/>
<organism evidence="1 2">
    <name type="scientific">Octopus sinensis</name>
    <name type="common">East Asian common octopus</name>
    <dbReference type="NCBI Taxonomy" id="2607531"/>
    <lineage>
        <taxon>Eukaryota</taxon>
        <taxon>Metazoa</taxon>
        <taxon>Spiralia</taxon>
        <taxon>Lophotrochozoa</taxon>
        <taxon>Mollusca</taxon>
        <taxon>Cephalopoda</taxon>
        <taxon>Coleoidea</taxon>
        <taxon>Octopodiformes</taxon>
        <taxon>Octopoda</taxon>
        <taxon>Incirrata</taxon>
        <taxon>Octopodidae</taxon>
        <taxon>Octopus</taxon>
    </lineage>
</organism>
<proteinExistence type="predicted"/>
<keyword evidence="1" id="KW-1185">Reference proteome</keyword>
<evidence type="ECO:0000313" key="2">
    <source>
        <dbReference type="RefSeq" id="XP_029634910.1"/>
    </source>
</evidence>
<protein>
    <submittedName>
        <fullName evidence="2">Uncharacterized protein LOC115210449</fullName>
    </submittedName>
</protein>